<reference evidence="1 2" key="1">
    <citation type="submission" date="2013-11" db="EMBL/GenBank/DDBJ databases">
        <title>The Genome Sequence of Phytophthora parasitica CJ05E6.</title>
        <authorList>
            <consortium name="The Broad Institute Genomics Platform"/>
            <person name="Russ C."/>
            <person name="Tyler B."/>
            <person name="Panabieres F."/>
            <person name="Shan W."/>
            <person name="Tripathy S."/>
            <person name="Grunwald N."/>
            <person name="Machado M."/>
            <person name="Johnson C.S."/>
            <person name="Arredondo F."/>
            <person name="Hong C."/>
            <person name="Coffey M."/>
            <person name="Young S.K."/>
            <person name="Zeng Q."/>
            <person name="Gargeya S."/>
            <person name="Fitzgerald M."/>
            <person name="Abouelleil A."/>
            <person name="Alvarado L."/>
            <person name="Chapman S.B."/>
            <person name="Gainer-Dewar J."/>
            <person name="Goldberg J."/>
            <person name="Griggs A."/>
            <person name="Gujja S."/>
            <person name="Hansen M."/>
            <person name="Howarth C."/>
            <person name="Imamovic A."/>
            <person name="Ireland A."/>
            <person name="Larimer J."/>
            <person name="McCowan C."/>
            <person name="Murphy C."/>
            <person name="Pearson M."/>
            <person name="Poon T.W."/>
            <person name="Priest M."/>
            <person name="Roberts A."/>
            <person name="Saif S."/>
            <person name="Shea T."/>
            <person name="Sykes S."/>
            <person name="Wortman J."/>
            <person name="Nusbaum C."/>
            <person name="Birren B."/>
        </authorList>
    </citation>
    <scope>NUCLEOTIDE SEQUENCE [LARGE SCALE GENOMIC DNA]</scope>
    <source>
        <strain evidence="1 2">CJ05E6</strain>
    </source>
</reference>
<accession>W2J6H7</accession>
<sequence>MSWRGQPRDTPEDGYEWISTFLKNYDGDLLEFELDVDSEHFYDNVDVLLGVQSPHDHRRTPLQLTPSVLSVISDLQASSTKAEVQEVAQVPSISFCDLLKEAQTAAKRGLQVQASRNAATTPRKAQDRRALKHQSLLATAAATAKTYEKPVTRSSSRKKLNRRLFEEIHERGQYLQHPIGSSTIINCEHPAANC</sequence>
<dbReference type="Proteomes" id="UP000053864">
    <property type="component" value="Unassembled WGS sequence"/>
</dbReference>
<protein>
    <submittedName>
        <fullName evidence="1">Uncharacterized protein</fullName>
    </submittedName>
</protein>
<name>W2J6H7_PHYNI</name>
<dbReference type="VEuPathDB" id="FungiDB:PPTG_09882"/>
<dbReference type="EMBL" id="KI672463">
    <property type="protein sequence ID" value="ETL41981.1"/>
    <property type="molecule type" value="Genomic_DNA"/>
</dbReference>
<organism evidence="1 2">
    <name type="scientific">Phytophthora nicotianae</name>
    <name type="common">Potato buckeye rot agent</name>
    <name type="synonym">Phytophthora parasitica</name>
    <dbReference type="NCBI Taxonomy" id="4792"/>
    <lineage>
        <taxon>Eukaryota</taxon>
        <taxon>Sar</taxon>
        <taxon>Stramenopiles</taxon>
        <taxon>Oomycota</taxon>
        <taxon>Peronosporomycetes</taxon>
        <taxon>Peronosporales</taxon>
        <taxon>Peronosporaceae</taxon>
        <taxon>Phytophthora</taxon>
    </lineage>
</organism>
<evidence type="ECO:0000313" key="1">
    <source>
        <dbReference type="EMBL" id="ETL41981.1"/>
    </source>
</evidence>
<evidence type="ECO:0000313" key="2">
    <source>
        <dbReference type="Proteomes" id="UP000053864"/>
    </source>
</evidence>
<proteinExistence type="predicted"/>
<gene>
    <name evidence="1" type="ORF">L916_07132</name>
</gene>
<dbReference type="AlphaFoldDB" id="W2J6H7"/>